<evidence type="ECO:0000313" key="5">
    <source>
        <dbReference type="EMBL" id="CCO30998.1"/>
    </source>
</evidence>
<name>M5BTE6_THACB</name>
<evidence type="ECO:0000259" key="4">
    <source>
        <dbReference type="PROSITE" id="PS50181"/>
    </source>
</evidence>
<evidence type="ECO:0000313" key="6">
    <source>
        <dbReference type="Proteomes" id="UP000012065"/>
    </source>
</evidence>
<keyword evidence="2" id="KW-0677">Repeat</keyword>
<sequence>MITTPKRKGKSKIVYDADGELLPLDGEEGELIDDEACFMETNDPDGIDLLAMLPPELALYILSQLDMDSVVACLAVSHAWRRLASDDTVWRTLFYRQPGWQRHKVARKWYFGAAKSNKLAGHLDSVYCLELDTAADTIVTGSRDRSIKIWSVRTGELKETLQAHEGSVLCLKVELAKGFMCSGSSDRTIRVWERASGSWDVKAVLSGHAGGVLDLRMDDKWIVSCSKDTFIRVWDRQTLQQHCVLKGHEGPVNAVGLQDNQVVSASGDGTMILWDIENGSRVRTFAGHDKGLACVEFKVCIFRLIPVIPVSDLNYSTPQDDTIISGSNDRKIKVWSASTGDCLFTLPGHELLVRALAYDSVSRRLVSASYDRTIKVWEFGERRDGWKLVREFKNLHDSHIFDVKFDATKIVR</sequence>
<protein>
    <submittedName>
        <fullName evidence="5">Rhizoctonia solani AG1-IB WGS project CAOJ00000000 data, isolate 7/3/14, contig 10810</fullName>
    </submittedName>
</protein>
<feature type="repeat" description="WD" evidence="3">
    <location>
        <begin position="317"/>
        <end position="345"/>
    </location>
</feature>
<feature type="repeat" description="WD" evidence="3">
    <location>
        <begin position="119"/>
        <end position="160"/>
    </location>
</feature>
<keyword evidence="1 3" id="KW-0853">WD repeat</keyword>
<reference evidence="5 6" key="1">
    <citation type="journal article" date="2013" name="J. Biotechnol.">
        <title>Establishment and interpretation of the genome sequence of the phytopathogenic fungus Rhizoctonia solani AG1-IB isolate 7/3/14.</title>
        <authorList>
            <person name="Wibberg D.W."/>
            <person name="Jelonek L.J."/>
            <person name="Rupp O.R."/>
            <person name="Hennig M.H."/>
            <person name="Eikmeyer F.E."/>
            <person name="Goesmann A.G."/>
            <person name="Hartmann A.H."/>
            <person name="Borriss R.B."/>
            <person name="Grosch R.G."/>
            <person name="Puehler A.P."/>
            <person name="Schlueter A.S."/>
        </authorList>
    </citation>
    <scope>NUCLEOTIDE SEQUENCE [LARGE SCALE GENOMIC DNA]</scope>
    <source>
        <strain evidence="6">AG1-IB / isolate 7/3/14</strain>
    </source>
</reference>
<dbReference type="InterPro" id="IPR015943">
    <property type="entry name" value="WD40/YVTN_repeat-like_dom_sf"/>
</dbReference>
<dbReference type="PROSITE" id="PS50294">
    <property type="entry name" value="WD_REPEATS_REGION"/>
    <property type="match status" value="4"/>
</dbReference>
<dbReference type="InterPro" id="IPR001680">
    <property type="entry name" value="WD40_rpt"/>
</dbReference>
<evidence type="ECO:0000256" key="2">
    <source>
        <dbReference type="ARBA" id="ARBA00022737"/>
    </source>
</evidence>
<dbReference type="PROSITE" id="PS50082">
    <property type="entry name" value="WD_REPEATS_2"/>
    <property type="match status" value="6"/>
</dbReference>
<dbReference type="Pfam" id="PF00400">
    <property type="entry name" value="WD40"/>
    <property type="match status" value="6"/>
</dbReference>
<comment type="caution">
    <text evidence="5">The sequence shown here is derived from an EMBL/GenBank/DDBJ whole genome shotgun (WGS) entry which is preliminary data.</text>
</comment>
<dbReference type="InterPro" id="IPR036322">
    <property type="entry name" value="WD40_repeat_dom_sf"/>
</dbReference>
<dbReference type="InterPro" id="IPR020472">
    <property type="entry name" value="WD40_PAC1"/>
</dbReference>
<feature type="repeat" description="WD" evidence="3">
    <location>
        <begin position="205"/>
        <end position="235"/>
    </location>
</feature>
<organism evidence="5 6">
    <name type="scientific">Thanatephorus cucumeris (strain AG1-IB / isolate 7/3/14)</name>
    <name type="common">Lettuce bottom rot fungus</name>
    <name type="synonym">Rhizoctonia solani</name>
    <dbReference type="NCBI Taxonomy" id="1108050"/>
    <lineage>
        <taxon>Eukaryota</taxon>
        <taxon>Fungi</taxon>
        <taxon>Dikarya</taxon>
        <taxon>Basidiomycota</taxon>
        <taxon>Agaricomycotina</taxon>
        <taxon>Agaricomycetes</taxon>
        <taxon>Cantharellales</taxon>
        <taxon>Ceratobasidiaceae</taxon>
        <taxon>Rhizoctonia</taxon>
        <taxon>Rhizoctonia solani AG-1</taxon>
    </lineage>
</organism>
<dbReference type="InterPro" id="IPR050995">
    <property type="entry name" value="WD-F-box_domain-protein"/>
</dbReference>
<dbReference type="InterPro" id="IPR036047">
    <property type="entry name" value="F-box-like_dom_sf"/>
</dbReference>
<feature type="domain" description="F-box" evidence="4">
    <location>
        <begin position="47"/>
        <end position="93"/>
    </location>
</feature>
<dbReference type="PROSITE" id="PS50181">
    <property type="entry name" value="FBOX"/>
    <property type="match status" value="1"/>
</dbReference>
<dbReference type="SUPFAM" id="SSF50978">
    <property type="entry name" value="WD40 repeat-like"/>
    <property type="match status" value="1"/>
</dbReference>
<dbReference type="HOGENOM" id="CLU_000288_57_33_1"/>
<evidence type="ECO:0000256" key="1">
    <source>
        <dbReference type="ARBA" id="ARBA00022574"/>
    </source>
</evidence>
<dbReference type="Proteomes" id="UP000012065">
    <property type="component" value="Unassembled WGS sequence"/>
</dbReference>
<dbReference type="PRINTS" id="PR00320">
    <property type="entry name" value="GPROTEINBRPT"/>
</dbReference>
<evidence type="ECO:0000256" key="3">
    <source>
        <dbReference type="PROSITE-ProRule" id="PRU00221"/>
    </source>
</evidence>
<feature type="repeat" description="WD" evidence="3">
    <location>
        <begin position="346"/>
        <end position="378"/>
    </location>
</feature>
<dbReference type="InterPro" id="IPR001810">
    <property type="entry name" value="F-box_dom"/>
</dbReference>
<proteinExistence type="predicted"/>
<dbReference type="EMBL" id="CAOJ01007358">
    <property type="protein sequence ID" value="CCO30998.1"/>
    <property type="molecule type" value="Genomic_DNA"/>
</dbReference>
<dbReference type="InterPro" id="IPR019775">
    <property type="entry name" value="WD40_repeat_CS"/>
</dbReference>
<dbReference type="Gene3D" id="2.130.10.10">
    <property type="entry name" value="YVTN repeat-like/Quinoprotein amine dehydrogenase"/>
    <property type="match status" value="2"/>
</dbReference>
<dbReference type="PANTHER" id="PTHR14604">
    <property type="entry name" value="WD40 REPEAT PF20"/>
    <property type="match status" value="1"/>
</dbReference>
<dbReference type="AlphaFoldDB" id="M5BTE6"/>
<feature type="repeat" description="WD" evidence="3">
    <location>
        <begin position="245"/>
        <end position="284"/>
    </location>
</feature>
<dbReference type="PROSITE" id="PS00678">
    <property type="entry name" value="WD_REPEATS_1"/>
    <property type="match status" value="1"/>
</dbReference>
<dbReference type="SUPFAM" id="SSF81383">
    <property type="entry name" value="F-box domain"/>
    <property type="match status" value="1"/>
</dbReference>
<gene>
    <name evidence="5" type="ORF">BN14_05032</name>
</gene>
<dbReference type="Pfam" id="PF12937">
    <property type="entry name" value="F-box-like"/>
    <property type="match status" value="1"/>
</dbReference>
<dbReference type="SMART" id="SM00256">
    <property type="entry name" value="FBOX"/>
    <property type="match status" value="1"/>
</dbReference>
<dbReference type="SMART" id="SM00320">
    <property type="entry name" value="WD40"/>
    <property type="match status" value="6"/>
</dbReference>
<accession>M5BTE6</accession>
<dbReference type="CDD" id="cd00200">
    <property type="entry name" value="WD40"/>
    <property type="match status" value="1"/>
</dbReference>
<feature type="repeat" description="WD" evidence="3">
    <location>
        <begin position="161"/>
        <end position="193"/>
    </location>
</feature>
<dbReference type="Gene3D" id="1.20.1280.50">
    <property type="match status" value="1"/>
</dbReference>
<dbReference type="PANTHER" id="PTHR14604:SF4">
    <property type="entry name" value="F-BOX DOMAIN-CONTAINING PROTEIN"/>
    <property type="match status" value="1"/>
</dbReference>